<dbReference type="PANTHER" id="PTHR46929">
    <property type="entry name" value="EXPRESSED PROTEIN"/>
    <property type="match status" value="1"/>
</dbReference>
<dbReference type="Pfam" id="PF12776">
    <property type="entry name" value="Myb_DNA-bind_3"/>
    <property type="match status" value="1"/>
</dbReference>
<evidence type="ECO:0000256" key="1">
    <source>
        <dbReference type="SAM" id="MobiDB-lite"/>
    </source>
</evidence>
<dbReference type="AlphaFoldDB" id="A0AAD4S8T7"/>
<dbReference type="InterPro" id="IPR024752">
    <property type="entry name" value="Myb/SANT-like_dom"/>
</dbReference>
<keyword evidence="4" id="KW-1185">Reference proteome</keyword>
<dbReference type="Proteomes" id="UP001202328">
    <property type="component" value="Unassembled WGS sequence"/>
</dbReference>
<evidence type="ECO:0000259" key="2">
    <source>
        <dbReference type="Pfam" id="PF12776"/>
    </source>
</evidence>
<reference evidence="3" key="1">
    <citation type="submission" date="2022-04" db="EMBL/GenBank/DDBJ databases">
        <title>A functionally conserved STORR gene fusion in Papaver species that diverged 16.8 million years ago.</title>
        <authorList>
            <person name="Catania T."/>
        </authorList>
    </citation>
    <scope>NUCLEOTIDE SEQUENCE</scope>
    <source>
        <strain evidence="3">S-188037</strain>
    </source>
</reference>
<proteinExistence type="predicted"/>
<dbReference type="EMBL" id="JAJJMB010012606">
    <property type="protein sequence ID" value="KAI3875368.1"/>
    <property type="molecule type" value="Genomic_DNA"/>
</dbReference>
<evidence type="ECO:0000313" key="4">
    <source>
        <dbReference type="Proteomes" id="UP001202328"/>
    </source>
</evidence>
<protein>
    <recommendedName>
        <fullName evidence="2">Myb/SANT-like domain-containing protein</fullName>
    </recommendedName>
</protein>
<comment type="caution">
    <text evidence="3">The sequence shown here is derived from an EMBL/GenBank/DDBJ whole genome shotgun (WGS) entry which is preliminary data.</text>
</comment>
<evidence type="ECO:0000313" key="3">
    <source>
        <dbReference type="EMBL" id="KAI3875368.1"/>
    </source>
</evidence>
<name>A0AAD4S8T7_9MAGN</name>
<feature type="domain" description="Myb/SANT-like" evidence="2">
    <location>
        <begin position="314"/>
        <end position="407"/>
    </location>
</feature>
<accession>A0AAD4S8T7</accession>
<feature type="region of interest" description="Disordered" evidence="1">
    <location>
        <begin position="28"/>
        <end position="79"/>
    </location>
</feature>
<organism evidence="3 4">
    <name type="scientific">Papaver atlanticum</name>
    <dbReference type="NCBI Taxonomy" id="357466"/>
    <lineage>
        <taxon>Eukaryota</taxon>
        <taxon>Viridiplantae</taxon>
        <taxon>Streptophyta</taxon>
        <taxon>Embryophyta</taxon>
        <taxon>Tracheophyta</taxon>
        <taxon>Spermatophyta</taxon>
        <taxon>Magnoliopsida</taxon>
        <taxon>Ranunculales</taxon>
        <taxon>Papaveraceae</taxon>
        <taxon>Papaveroideae</taxon>
        <taxon>Papaver</taxon>
    </lineage>
</organism>
<sequence length="571" mass="65501">MALQLRSSKSRIIHQNPKSIIKFFSSTTDSLPDSTISDEETTDSSPLPSIFKGIKESNRTPLKLPPLKPTSPSSFLDNNPKEFQEKVVKFFGDNRRFNFDDSRTVYRQPPRDYYPKLSVQEVEENDRNEISTSLGQNKKRFRGNYNNNNWLSRLESDVDPFESLGEVVKVKKPDDEDDDKNEISSSLSKLHTLKDNVHYYCTLKKNRFRRDGNNNSWSSRVESGGDPFKSLGEKVVKVKGDDDGDEVVNQSRENEGGGSLEEWLISGADIRRKGMEVEAAETEDKSDEHCKSLNMATESCSKVHNEGKGRVVGWTTTTDNILLDTLVDQATEGKKHGDAWEDNVWKVVTDAISQKTHKEFSRKQIDCRLSVMRIEYRRFLELKEKSNFRWCPIKQNVVASDEQWNEFLAVNIANKKYKSLRDRGLKWDFVKLGIIFGDHHAIRGSTEGGFGCLKPKEINEVGGSHRNDYSDKDESEGISDEKKVCQRMTKDMIQEMTNTFINKLSKSVGPLSIGLQLHEELRKMDSFSTDYLDCAFELLMRDRIGTEIFLIRDATYRKKMLENMREKIGDS</sequence>
<dbReference type="PANTHER" id="PTHR46929:SF3">
    <property type="entry name" value="MYB_SANT-LIKE DOMAIN-CONTAINING PROTEIN"/>
    <property type="match status" value="1"/>
</dbReference>
<gene>
    <name evidence="3" type="ORF">MKW98_000045</name>
</gene>